<dbReference type="InterPro" id="IPR007627">
    <property type="entry name" value="RNA_pol_sigma70_r2"/>
</dbReference>
<dbReference type="CDD" id="cd06171">
    <property type="entry name" value="Sigma70_r4"/>
    <property type="match status" value="1"/>
</dbReference>
<dbReference type="NCBIfam" id="TIGR02937">
    <property type="entry name" value="sigma70-ECF"/>
    <property type="match status" value="1"/>
</dbReference>
<dbReference type="InterPro" id="IPR013324">
    <property type="entry name" value="RNA_pol_sigma_r3/r4-like"/>
</dbReference>
<keyword evidence="4" id="KW-0731">Sigma factor</keyword>
<feature type="domain" description="HTH cro/C1-type" evidence="7">
    <location>
        <begin position="217"/>
        <end position="240"/>
    </location>
</feature>
<evidence type="ECO:0000256" key="2">
    <source>
        <dbReference type="ARBA" id="ARBA00022969"/>
    </source>
</evidence>
<evidence type="ECO:0000256" key="3">
    <source>
        <dbReference type="ARBA" id="ARBA00023015"/>
    </source>
</evidence>
<dbReference type="Pfam" id="PF04542">
    <property type="entry name" value="Sigma70_r2"/>
    <property type="match status" value="1"/>
</dbReference>
<gene>
    <name evidence="8" type="ORF">GH808_05605</name>
</gene>
<organism evidence="8 9">
    <name type="scientific">Acetobacterium fimetarium</name>
    <dbReference type="NCBI Taxonomy" id="52691"/>
    <lineage>
        <taxon>Bacteria</taxon>
        <taxon>Bacillati</taxon>
        <taxon>Bacillota</taxon>
        <taxon>Clostridia</taxon>
        <taxon>Eubacteriales</taxon>
        <taxon>Eubacteriaceae</taxon>
        <taxon>Acetobacterium</taxon>
    </lineage>
</organism>
<dbReference type="SUPFAM" id="SSF88946">
    <property type="entry name" value="Sigma2 domain of RNA polymerase sigma factors"/>
    <property type="match status" value="1"/>
</dbReference>
<accession>A0ABR6WUL5</accession>
<evidence type="ECO:0000256" key="5">
    <source>
        <dbReference type="ARBA" id="ARBA00023125"/>
    </source>
</evidence>
<evidence type="ECO:0000256" key="6">
    <source>
        <dbReference type="ARBA" id="ARBA00023163"/>
    </source>
</evidence>
<keyword evidence="2" id="KW-0749">Sporulation</keyword>
<evidence type="ECO:0000256" key="4">
    <source>
        <dbReference type="ARBA" id="ARBA00023082"/>
    </source>
</evidence>
<comment type="similarity">
    <text evidence="1">Belongs to the sigma-70 factor family.</text>
</comment>
<comment type="caution">
    <text evidence="8">The sequence shown here is derived from an EMBL/GenBank/DDBJ whole genome shotgun (WGS) entry which is preliminary data.</text>
</comment>
<dbReference type="SUPFAM" id="SSF88659">
    <property type="entry name" value="Sigma3 and sigma4 domains of RNA polymerase sigma factors"/>
    <property type="match status" value="2"/>
</dbReference>
<dbReference type="InterPro" id="IPR007624">
    <property type="entry name" value="RNA_pol_sigma70_r3"/>
</dbReference>
<dbReference type="Pfam" id="PF04539">
    <property type="entry name" value="Sigma70_r3"/>
    <property type="match status" value="1"/>
</dbReference>
<dbReference type="InterPro" id="IPR001387">
    <property type="entry name" value="Cro/C1-type_HTH"/>
</dbReference>
<evidence type="ECO:0000259" key="7">
    <source>
        <dbReference type="PROSITE" id="PS50943"/>
    </source>
</evidence>
<evidence type="ECO:0000313" key="8">
    <source>
        <dbReference type="EMBL" id="MBC3803911.1"/>
    </source>
</evidence>
<dbReference type="InterPro" id="IPR014284">
    <property type="entry name" value="RNA_pol_sigma-70_dom"/>
</dbReference>
<dbReference type="PROSITE" id="PS50943">
    <property type="entry name" value="HTH_CROC1"/>
    <property type="match status" value="1"/>
</dbReference>
<proteinExistence type="inferred from homology"/>
<sequence>MKYERKISKEDVKQLFIEYEQSRDRELRDLLIENYLYIPKILSRKYGHKSGDNEDIFQVACLGLMYAVERFDVSRGYEFDTFATPTIIGEIKRYYRDREWLIRIPRKIQDLNREINQTRTMLEHKLMRSPTITEIANYLEIPEENVIKAMESSNAYYPKSLSMEYESNQDGQEVSLMDILGNTDNNIENVENIDLLKKKIQSLNPVERIIVEQRFFQGKTQKEVAEYINKSQMTVSRIEKRIMKKIKEDL</sequence>
<dbReference type="PRINTS" id="PR00046">
    <property type="entry name" value="SIGMA70FCT"/>
</dbReference>
<dbReference type="EMBL" id="WJBC01000005">
    <property type="protein sequence ID" value="MBC3803911.1"/>
    <property type="molecule type" value="Genomic_DNA"/>
</dbReference>
<reference evidence="8 9" key="1">
    <citation type="journal article" date="2020" name="mSystems">
        <title>Defining Genomic and Predicted Metabolic Features of the Acetobacterium Genus.</title>
        <authorList>
            <person name="Ross D.E."/>
            <person name="Marshall C.W."/>
            <person name="Gulliver D."/>
            <person name="May H.D."/>
            <person name="Norman R.S."/>
        </authorList>
    </citation>
    <scope>NUCLEOTIDE SEQUENCE [LARGE SCALE GENOMIC DNA]</scope>
    <source>
        <strain evidence="8 9">DSM 8238</strain>
    </source>
</reference>
<keyword evidence="9" id="KW-1185">Reference proteome</keyword>
<protein>
    <submittedName>
        <fullName evidence="8">SigB/SigF/SigG family RNA polymerase sigma factor</fullName>
    </submittedName>
</protein>
<dbReference type="Proteomes" id="UP000603234">
    <property type="component" value="Unassembled WGS sequence"/>
</dbReference>
<name>A0ABR6WUL5_9FIRM</name>
<keyword evidence="3" id="KW-0805">Transcription regulation</keyword>
<dbReference type="InterPro" id="IPR014322">
    <property type="entry name" value="RNA_pol_sigma-B/F/G"/>
</dbReference>
<dbReference type="InterPro" id="IPR000943">
    <property type="entry name" value="RNA_pol_sigma70"/>
</dbReference>
<dbReference type="Pfam" id="PF04545">
    <property type="entry name" value="Sigma70_r4"/>
    <property type="match status" value="1"/>
</dbReference>
<dbReference type="RefSeq" id="WP_186841796.1">
    <property type="nucleotide sequence ID" value="NZ_WJBC01000005.1"/>
</dbReference>
<dbReference type="Gene3D" id="1.20.120.1810">
    <property type="match status" value="1"/>
</dbReference>
<dbReference type="PANTHER" id="PTHR30385">
    <property type="entry name" value="SIGMA FACTOR F FLAGELLAR"/>
    <property type="match status" value="1"/>
</dbReference>
<dbReference type="PANTHER" id="PTHR30385:SF4">
    <property type="entry name" value="RNA POLYMERASE SIGMA-E FACTOR"/>
    <property type="match status" value="1"/>
</dbReference>
<dbReference type="Gene3D" id="1.20.140.160">
    <property type="match status" value="1"/>
</dbReference>
<evidence type="ECO:0000313" key="9">
    <source>
        <dbReference type="Proteomes" id="UP000603234"/>
    </source>
</evidence>
<keyword evidence="5" id="KW-0238">DNA-binding</keyword>
<dbReference type="NCBIfam" id="TIGR02980">
    <property type="entry name" value="SigBFG"/>
    <property type="match status" value="1"/>
</dbReference>
<keyword evidence="6" id="KW-0804">Transcription</keyword>
<dbReference type="InterPro" id="IPR007630">
    <property type="entry name" value="RNA_pol_sigma70_r4"/>
</dbReference>
<evidence type="ECO:0000256" key="1">
    <source>
        <dbReference type="ARBA" id="ARBA00007788"/>
    </source>
</evidence>
<dbReference type="InterPro" id="IPR013325">
    <property type="entry name" value="RNA_pol_sigma_r2"/>
</dbReference>